<comment type="caution">
    <text evidence="1">The sequence shown here is derived from an EMBL/GenBank/DDBJ whole genome shotgun (WGS) entry which is preliminary data.</text>
</comment>
<gene>
    <name evidence="1" type="ORF">Xvie_03988</name>
</gene>
<proteinExistence type="predicted"/>
<dbReference type="AlphaFoldDB" id="A0A1Y2S8U5"/>
<protein>
    <submittedName>
        <fullName evidence="1">Uncharacterized protein</fullName>
    </submittedName>
</protein>
<dbReference type="Proteomes" id="UP000194350">
    <property type="component" value="Unassembled WGS sequence"/>
</dbReference>
<evidence type="ECO:0000313" key="2">
    <source>
        <dbReference type="Proteomes" id="UP000194350"/>
    </source>
</evidence>
<organism evidence="1 2">
    <name type="scientific">Xenorhabdus vietnamensis</name>
    <dbReference type="NCBI Taxonomy" id="351656"/>
    <lineage>
        <taxon>Bacteria</taxon>
        <taxon>Pseudomonadati</taxon>
        <taxon>Pseudomonadota</taxon>
        <taxon>Gammaproteobacteria</taxon>
        <taxon>Enterobacterales</taxon>
        <taxon>Morganellaceae</taxon>
        <taxon>Xenorhabdus</taxon>
    </lineage>
</organism>
<accession>A0A1Y2S8U5</accession>
<dbReference type="EMBL" id="MUBJ01000052">
    <property type="protein sequence ID" value="OTA14113.1"/>
    <property type="molecule type" value="Genomic_DNA"/>
</dbReference>
<evidence type="ECO:0000313" key="1">
    <source>
        <dbReference type="EMBL" id="OTA14113.1"/>
    </source>
</evidence>
<sequence>MLSNLDRWVMTFDFCFKPTHIAAPDIPIAEILARVNNLVQQGRAVRTYNKGTRAIRISKSRYISGGTSATFLVQLCDQNASDPVFADLATGSLRVEPKLAGEGIAVSSHVIISTTPSANTVDHFKTLVECVPGISKSIIEPFMNAILKEAFEGSEFVNQATRSRCKLRPKLEIFSHGSQTIMDALQGGKIHNVRLISTQKKGGLDKTAYTELTERVVRLKVVKQPLTRDKKRLLEIFRRKGLREGYNKVSISYSKDGKQSSLELDRNEDAATKLFTKSEKVILPYGINQCEENIHIDLEQKMKDLL</sequence>
<keyword evidence="2" id="KW-1185">Reference proteome</keyword>
<dbReference type="STRING" id="351656.Xvie_03988"/>
<name>A0A1Y2S8U5_9GAMM</name>
<reference evidence="1 2" key="1">
    <citation type="submission" date="2016-10" db="EMBL/GenBank/DDBJ databases">
        <title>Systematic genetic and metabolomic analysis of Xenorhabdus and Photorhabdus spp., highlights the requirements for a dual symbiotic and pathogenic life style.</title>
        <authorList>
            <person name="Tobias N.J."/>
            <person name="Wolff H."/>
            <person name="Djahanschiri B."/>
            <person name="Pidot S.J."/>
            <person name="Stinear T.P."/>
            <person name="Ebersberger I."/>
            <person name="Bode H.B."/>
        </authorList>
    </citation>
    <scope>NUCLEOTIDE SEQUENCE [LARGE SCALE GENOMIC DNA]</scope>
    <source>
        <strain evidence="1 2">DSM 22392</strain>
    </source>
</reference>